<evidence type="ECO:0000313" key="9">
    <source>
        <dbReference type="Ensembl" id="ENSAMXP00000037115.1"/>
    </source>
</evidence>
<evidence type="ECO:0000256" key="6">
    <source>
        <dbReference type="ARBA" id="ARBA00022840"/>
    </source>
</evidence>
<feature type="region of interest" description="Disordered" evidence="7">
    <location>
        <begin position="45"/>
        <end position="105"/>
    </location>
</feature>
<dbReference type="InterPro" id="IPR027417">
    <property type="entry name" value="P-loop_NTPase"/>
</dbReference>
<evidence type="ECO:0000256" key="1">
    <source>
        <dbReference type="ARBA" id="ARBA00004496"/>
    </source>
</evidence>
<dbReference type="Proteomes" id="UP000018467">
    <property type="component" value="Unassembled WGS sequence"/>
</dbReference>
<dbReference type="GO" id="GO:0005524">
    <property type="term" value="F:ATP binding"/>
    <property type="evidence" value="ECO:0007669"/>
    <property type="project" value="UniProtKB-KW"/>
</dbReference>
<dbReference type="InterPro" id="IPR041267">
    <property type="entry name" value="NLRP_HD2"/>
</dbReference>
<evidence type="ECO:0000313" key="10">
    <source>
        <dbReference type="Proteomes" id="UP000018467"/>
    </source>
</evidence>
<feature type="compositionally biased region" description="Polar residues" evidence="7">
    <location>
        <begin position="59"/>
        <end position="105"/>
    </location>
</feature>
<dbReference type="GeneTree" id="ENSGT01150000286911"/>
<keyword evidence="6" id="KW-0067">ATP-binding</keyword>
<feature type="region of interest" description="Disordered" evidence="7">
    <location>
        <begin position="138"/>
        <end position="164"/>
    </location>
</feature>
<evidence type="ECO:0000256" key="2">
    <source>
        <dbReference type="ARBA" id="ARBA00022490"/>
    </source>
</evidence>
<dbReference type="Ensembl" id="ENSAMXT00000054709.1">
    <property type="protein sequence ID" value="ENSAMXP00000037115.1"/>
    <property type="gene ID" value="ENSAMXG00000019857.2"/>
</dbReference>
<sequence length="718" mass="81281">MLLITLKHGFCPPSEIQELLHLYQISSTKPESTLLLQEQSYRMEGDPQVLEDDPDQKDQISPVQTTTTQNPTASSELVQNTTTQNPTASSELVQNTTTQNPTAPSELVQNTTAQTGGNVIAPVLHGNVFHGPVHIHTGAESQHEGGAGGGQVMSESSAASSTTLTAGCTGGVNAQHEVRQMEGFYPKPGETSVNFSEIFKVQSGENKSGTKVLTLGIAGVGKTASVHKFILDWAEERHNQDLDFILFLPFRELNLIKENSLRLSDLLHYFHPELYIEDVMEILNGKYTVALILDGLDESKIPLNFNQEKVLNAQAKISLNKLLTGIIKGELLPTAVIWITSRPAAANQIPRKYFLIITEIHGFNDSQKEEYFRKRIQNQDEASRIISHIKAARSLHILCHIPVFCRISVSVLQEMIKKDKEMENAPTTLTEMYIRFLIFHTRQKSEKYNPEQNVDGAVPSSKREKMEAESVLKLAKLAFLQLQKEQLIFYEEDLKECDIEVEEAVVHSGVCTQIFKKDEKFYSFVHLSFQEFLAAVFVFITSSDESNPLFQTWWEKIKWRYKHTLDNLLKTAVEKAMKSKNGHLDLFLRFLFGLTLESNQRLLKSLQPEIEINKEDLKGTIGYIKRKLKKKKSSEKTINLFHCLSEMKDTSLTGEIQKFLNSGTLSTQELSSTQWSALVFVLMMSEETQEKFELKKYRASEEGLRRLLPVVKNTRRAL</sequence>
<keyword evidence="10" id="KW-1185">Reference proteome</keyword>
<dbReference type="SUPFAM" id="SSF52540">
    <property type="entry name" value="P-loop containing nucleoside triphosphate hydrolases"/>
    <property type="match status" value="1"/>
</dbReference>
<reference evidence="9" key="3">
    <citation type="submission" date="2025-08" db="UniProtKB">
        <authorList>
            <consortium name="Ensembl"/>
        </authorList>
    </citation>
    <scope>IDENTIFICATION</scope>
</reference>
<dbReference type="Bgee" id="ENSAMXG00000019857">
    <property type="expression patterns" value="Expressed in embryo and 7 other cell types or tissues"/>
</dbReference>
<keyword evidence="4" id="KW-0677">Repeat</keyword>
<evidence type="ECO:0000256" key="7">
    <source>
        <dbReference type="SAM" id="MobiDB-lite"/>
    </source>
</evidence>
<feature type="domain" description="NACHT" evidence="8">
    <location>
        <begin position="210"/>
        <end position="345"/>
    </location>
</feature>
<comment type="subcellular location">
    <subcellularLocation>
        <location evidence="1">Cytoplasm</location>
    </subcellularLocation>
</comment>
<dbReference type="Pfam" id="PF17779">
    <property type="entry name" value="WHD_NOD2"/>
    <property type="match status" value="1"/>
</dbReference>
<keyword evidence="3" id="KW-0433">Leucine-rich repeat</keyword>
<evidence type="ECO:0000256" key="4">
    <source>
        <dbReference type="ARBA" id="ARBA00022737"/>
    </source>
</evidence>
<dbReference type="Gene3D" id="3.40.50.300">
    <property type="entry name" value="P-loop containing nucleotide triphosphate hydrolases"/>
    <property type="match status" value="1"/>
</dbReference>
<name>A0A3B1J5J4_ASTMX</name>
<evidence type="ECO:0000256" key="3">
    <source>
        <dbReference type="ARBA" id="ARBA00022614"/>
    </source>
</evidence>
<keyword evidence="2" id="KW-0963">Cytoplasm</keyword>
<dbReference type="GO" id="GO:0005737">
    <property type="term" value="C:cytoplasm"/>
    <property type="evidence" value="ECO:0007669"/>
    <property type="project" value="UniProtKB-SubCell"/>
</dbReference>
<dbReference type="InterPro" id="IPR041075">
    <property type="entry name" value="NOD1/2_WH"/>
</dbReference>
<dbReference type="InterPro" id="IPR051261">
    <property type="entry name" value="NLR"/>
</dbReference>
<dbReference type="PROSITE" id="PS50837">
    <property type="entry name" value="NACHT"/>
    <property type="match status" value="1"/>
</dbReference>
<dbReference type="Pfam" id="PF05729">
    <property type="entry name" value="NACHT"/>
    <property type="match status" value="1"/>
</dbReference>
<dbReference type="AlphaFoldDB" id="A0A3B1J5J4"/>
<reference evidence="10" key="1">
    <citation type="submission" date="2013-03" db="EMBL/GenBank/DDBJ databases">
        <authorList>
            <person name="Jeffery W."/>
            <person name="Warren W."/>
            <person name="Wilson R.K."/>
        </authorList>
    </citation>
    <scope>NUCLEOTIDE SEQUENCE</scope>
    <source>
        <strain evidence="10">female</strain>
    </source>
</reference>
<evidence type="ECO:0000259" key="8">
    <source>
        <dbReference type="PROSITE" id="PS50837"/>
    </source>
</evidence>
<dbReference type="Pfam" id="PF17776">
    <property type="entry name" value="NLRC4_HD2"/>
    <property type="match status" value="1"/>
</dbReference>
<accession>A0A3B1J5J4</accession>
<protein>
    <recommendedName>
        <fullName evidence="8">NACHT domain-containing protein</fullName>
    </recommendedName>
</protein>
<reference evidence="9" key="4">
    <citation type="submission" date="2025-09" db="UniProtKB">
        <authorList>
            <consortium name="Ensembl"/>
        </authorList>
    </citation>
    <scope>IDENTIFICATION</scope>
</reference>
<dbReference type="InParanoid" id="A0A3B1J5J4"/>
<organism evidence="9 10">
    <name type="scientific">Astyanax mexicanus</name>
    <name type="common">Blind cave fish</name>
    <name type="synonym">Astyanax fasciatus mexicanus</name>
    <dbReference type="NCBI Taxonomy" id="7994"/>
    <lineage>
        <taxon>Eukaryota</taxon>
        <taxon>Metazoa</taxon>
        <taxon>Chordata</taxon>
        <taxon>Craniata</taxon>
        <taxon>Vertebrata</taxon>
        <taxon>Euteleostomi</taxon>
        <taxon>Actinopterygii</taxon>
        <taxon>Neopterygii</taxon>
        <taxon>Teleostei</taxon>
        <taxon>Ostariophysi</taxon>
        <taxon>Characiformes</taxon>
        <taxon>Characoidei</taxon>
        <taxon>Acestrorhamphidae</taxon>
        <taxon>Acestrorhamphinae</taxon>
        <taxon>Astyanax</taxon>
    </lineage>
</organism>
<reference evidence="10" key="2">
    <citation type="journal article" date="2014" name="Nat. Commun.">
        <title>The cavefish genome reveals candidate genes for eye loss.</title>
        <authorList>
            <person name="McGaugh S.E."/>
            <person name="Gross J.B."/>
            <person name="Aken B."/>
            <person name="Blin M."/>
            <person name="Borowsky R."/>
            <person name="Chalopin D."/>
            <person name="Hinaux H."/>
            <person name="Jeffery W.R."/>
            <person name="Keene A."/>
            <person name="Ma L."/>
            <person name="Minx P."/>
            <person name="Murphy D."/>
            <person name="O'Quin K.E."/>
            <person name="Retaux S."/>
            <person name="Rohner N."/>
            <person name="Searle S.M."/>
            <person name="Stahl B.A."/>
            <person name="Tabin C."/>
            <person name="Volff J.N."/>
            <person name="Yoshizawa M."/>
            <person name="Warren W.C."/>
        </authorList>
    </citation>
    <scope>NUCLEOTIDE SEQUENCE [LARGE SCALE GENOMIC DNA]</scope>
    <source>
        <strain evidence="10">female</strain>
    </source>
</reference>
<dbReference type="PANTHER" id="PTHR24106">
    <property type="entry name" value="NACHT, LRR AND CARD DOMAINS-CONTAINING"/>
    <property type="match status" value="1"/>
</dbReference>
<proteinExistence type="predicted"/>
<keyword evidence="5" id="KW-0547">Nucleotide-binding</keyword>
<dbReference type="InterPro" id="IPR007111">
    <property type="entry name" value="NACHT_NTPase"/>
</dbReference>
<evidence type="ECO:0000256" key="5">
    <source>
        <dbReference type="ARBA" id="ARBA00022741"/>
    </source>
</evidence>